<keyword evidence="4" id="KW-1185">Reference proteome</keyword>
<dbReference type="OrthoDB" id="2987810at2"/>
<feature type="compositionally biased region" description="Polar residues" evidence="1">
    <location>
        <begin position="64"/>
        <end position="74"/>
    </location>
</feature>
<evidence type="ECO:0000313" key="3">
    <source>
        <dbReference type="EMBL" id="SDW78032.1"/>
    </source>
</evidence>
<dbReference type="Pfam" id="PF14029">
    <property type="entry name" value="DUF4244"/>
    <property type="match status" value="1"/>
</dbReference>
<keyword evidence="2" id="KW-0812">Transmembrane</keyword>
<sequence>MNSWRDQLKEWIGSVSNKKGASTVEYVVILVFAAVLAGFLYTALSSEKTETQVKQKVTDAINGKVTSIKGSNSGPTPKPSPNPEPKPPKPEPPKEEKEEEKEEDKGWFDKYVKDPVKGGVDYVTSGEAWKDVKHGAKETADFLVLDDLSGCFKGKDTDGQEVSGFDRGLSCVSVIPLPAAKAVKGLKYGKKLIDGGKAVSKVKPEFIKKIADKRKKMSEALEKARKKPCACDDYVEKQLKQEQKDLQDELDEIDGMDDLSKAEKDELKKDTLDRKKEIDEELDKVKKKKEEKKAKEQEEAGKTKDRTWGDNDVPTDSQTILGKGGFERVKGKRMKGAQVYKKGKFFYHRDTLHRGEGAHLEIYNSQGIHMGKGDPLTGELIPGTAVSGRTLPK</sequence>
<organism evidence="3 4">
    <name type="scientific">Marininema mesophilum</name>
    <dbReference type="NCBI Taxonomy" id="1048340"/>
    <lineage>
        <taxon>Bacteria</taxon>
        <taxon>Bacillati</taxon>
        <taxon>Bacillota</taxon>
        <taxon>Bacilli</taxon>
        <taxon>Bacillales</taxon>
        <taxon>Thermoactinomycetaceae</taxon>
        <taxon>Marininema</taxon>
    </lineage>
</organism>
<keyword evidence="2" id="KW-1133">Transmembrane helix</keyword>
<feature type="compositionally biased region" description="Acidic residues" evidence="1">
    <location>
        <begin position="248"/>
        <end position="257"/>
    </location>
</feature>
<evidence type="ECO:0008006" key="5">
    <source>
        <dbReference type="Google" id="ProtNLM"/>
    </source>
</evidence>
<dbReference type="RefSeq" id="WP_091738569.1">
    <property type="nucleotide sequence ID" value="NZ_FNNQ01000006.1"/>
</dbReference>
<keyword evidence="2" id="KW-0472">Membrane</keyword>
<feature type="compositionally biased region" description="Basic and acidic residues" evidence="1">
    <location>
        <begin position="291"/>
        <end position="309"/>
    </location>
</feature>
<dbReference type="STRING" id="1048340.SAMN05444487_10679"/>
<feature type="region of interest" description="Disordered" evidence="1">
    <location>
        <begin position="64"/>
        <end position="108"/>
    </location>
</feature>
<dbReference type="EMBL" id="FNNQ01000006">
    <property type="protein sequence ID" value="SDW78032.1"/>
    <property type="molecule type" value="Genomic_DNA"/>
</dbReference>
<dbReference type="AlphaFoldDB" id="A0A1H2WBN8"/>
<reference evidence="3 4" key="1">
    <citation type="submission" date="2016-10" db="EMBL/GenBank/DDBJ databases">
        <authorList>
            <person name="de Groot N.N."/>
        </authorList>
    </citation>
    <scope>NUCLEOTIDE SEQUENCE [LARGE SCALE GENOMIC DNA]</scope>
    <source>
        <strain evidence="3 4">DSM 45610</strain>
    </source>
</reference>
<feature type="region of interest" description="Disordered" evidence="1">
    <location>
        <begin position="243"/>
        <end position="327"/>
    </location>
</feature>
<gene>
    <name evidence="3" type="ORF">SAMN05444487_10679</name>
</gene>
<name>A0A1H2WBN8_9BACL</name>
<evidence type="ECO:0000256" key="1">
    <source>
        <dbReference type="SAM" id="MobiDB-lite"/>
    </source>
</evidence>
<protein>
    <recommendedName>
        <fullName evidence="5">Cytotoxic</fullName>
    </recommendedName>
</protein>
<feature type="compositionally biased region" description="Basic and acidic residues" evidence="1">
    <location>
        <begin position="86"/>
        <end position="96"/>
    </location>
</feature>
<proteinExistence type="predicted"/>
<dbReference type="Proteomes" id="UP000198534">
    <property type="component" value="Unassembled WGS sequence"/>
</dbReference>
<evidence type="ECO:0000313" key="4">
    <source>
        <dbReference type="Proteomes" id="UP000198534"/>
    </source>
</evidence>
<evidence type="ECO:0000256" key="2">
    <source>
        <dbReference type="SAM" id="Phobius"/>
    </source>
</evidence>
<feature type="transmembrane region" description="Helical" evidence="2">
    <location>
        <begin position="26"/>
        <end position="44"/>
    </location>
</feature>
<feature type="compositionally biased region" description="Basic and acidic residues" evidence="1">
    <location>
        <begin position="258"/>
        <end position="278"/>
    </location>
</feature>
<feature type="compositionally biased region" description="Pro residues" evidence="1">
    <location>
        <begin position="76"/>
        <end position="85"/>
    </location>
</feature>
<accession>A0A1H2WBN8</accession>
<dbReference type="InterPro" id="IPR025338">
    <property type="entry name" value="DUF4244"/>
</dbReference>
<feature type="region of interest" description="Disordered" evidence="1">
    <location>
        <begin position="374"/>
        <end position="393"/>
    </location>
</feature>